<feature type="region of interest" description="Disordered" evidence="1">
    <location>
        <begin position="41"/>
        <end position="66"/>
    </location>
</feature>
<evidence type="ECO:0000256" key="1">
    <source>
        <dbReference type="SAM" id="MobiDB-lite"/>
    </source>
</evidence>
<gene>
    <name evidence="2" type="ORF">H5410_030606</name>
</gene>
<reference evidence="2 3" key="1">
    <citation type="submission" date="2020-09" db="EMBL/GenBank/DDBJ databases">
        <title>De no assembly of potato wild relative species, Solanum commersonii.</title>
        <authorList>
            <person name="Cho K."/>
        </authorList>
    </citation>
    <scope>NUCLEOTIDE SEQUENCE [LARGE SCALE GENOMIC DNA]</scope>
    <source>
        <strain evidence="2">LZ3.2</strain>
        <tissue evidence="2">Leaf</tissue>
    </source>
</reference>
<dbReference type="EMBL" id="JACXVP010000006">
    <property type="protein sequence ID" value="KAG5599236.1"/>
    <property type="molecule type" value="Genomic_DNA"/>
</dbReference>
<feature type="compositionally biased region" description="Basic and acidic residues" evidence="1">
    <location>
        <begin position="87"/>
        <end position="132"/>
    </location>
</feature>
<dbReference type="Proteomes" id="UP000824120">
    <property type="component" value="Chromosome 6"/>
</dbReference>
<feature type="region of interest" description="Disordered" evidence="1">
    <location>
        <begin position="87"/>
        <end position="162"/>
    </location>
</feature>
<evidence type="ECO:0000313" key="3">
    <source>
        <dbReference type="Proteomes" id="UP000824120"/>
    </source>
</evidence>
<name>A0A9J5YJ69_SOLCO</name>
<sequence length="162" mass="17944">MNGLSGPPKAWDVKYIGRGVSLREKPPPAWWDGSENVGLSNASIGENPMPENLRVPPQVRPLKSRGTEEARLAERWLSVQERKVSPAFRDDGDKLHHREGKPDHRLRPLNDRFGDKGGRVRDGQNVRERSTLEKPPLAAVVGSEARMSASNASIGENPMPKT</sequence>
<accession>A0A9J5YJ69</accession>
<proteinExistence type="predicted"/>
<keyword evidence="3" id="KW-1185">Reference proteome</keyword>
<organism evidence="2 3">
    <name type="scientific">Solanum commersonii</name>
    <name type="common">Commerson's wild potato</name>
    <name type="synonym">Commerson's nightshade</name>
    <dbReference type="NCBI Taxonomy" id="4109"/>
    <lineage>
        <taxon>Eukaryota</taxon>
        <taxon>Viridiplantae</taxon>
        <taxon>Streptophyta</taxon>
        <taxon>Embryophyta</taxon>
        <taxon>Tracheophyta</taxon>
        <taxon>Spermatophyta</taxon>
        <taxon>Magnoliopsida</taxon>
        <taxon>eudicotyledons</taxon>
        <taxon>Gunneridae</taxon>
        <taxon>Pentapetalae</taxon>
        <taxon>asterids</taxon>
        <taxon>lamiids</taxon>
        <taxon>Solanales</taxon>
        <taxon>Solanaceae</taxon>
        <taxon>Solanoideae</taxon>
        <taxon>Solaneae</taxon>
        <taxon>Solanum</taxon>
    </lineage>
</organism>
<comment type="caution">
    <text evidence="2">The sequence shown here is derived from an EMBL/GenBank/DDBJ whole genome shotgun (WGS) entry which is preliminary data.</text>
</comment>
<evidence type="ECO:0000313" key="2">
    <source>
        <dbReference type="EMBL" id="KAG5599236.1"/>
    </source>
</evidence>
<dbReference type="AlphaFoldDB" id="A0A9J5YJ69"/>
<protein>
    <submittedName>
        <fullName evidence="2">Uncharacterized protein</fullName>
    </submittedName>
</protein>